<organism evidence="2 3">
    <name type="scientific">Rubritalea halochordaticola</name>
    <dbReference type="NCBI Taxonomy" id="714537"/>
    <lineage>
        <taxon>Bacteria</taxon>
        <taxon>Pseudomonadati</taxon>
        <taxon>Verrucomicrobiota</taxon>
        <taxon>Verrucomicrobiia</taxon>
        <taxon>Verrucomicrobiales</taxon>
        <taxon>Rubritaleaceae</taxon>
        <taxon>Rubritalea</taxon>
    </lineage>
</organism>
<accession>A0ABP9UZZ5</accession>
<gene>
    <name evidence="2" type="ORF">Rhal01_00790</name>
</gene>
<feature type="transmembrane region" description="Helical" evidence="1">
    <location>
        <begin position="27"/>
        <end position="51"/>
    </location>
</feature>
<keyword evidence="1" id="KW-1133">Transmembrane helix</keyword>
<dbReference type="RefSeq" id="WP_346187556.1">
    <property type="nucleotide sequence ID" value="NZ_BAABRL010000002.1"/>
</dbReference>
<evidence type="ECO:0000256" key="1">
    <source>
        <dbReference type="SAM" id="Phobius"/>
    </source>
</evidence>
<comment type="caution">
    <text evidence="2">The sequence shown here is derived from an EMBL/GenBank/DDBJ whole genome shotgun (WGS) entry which is preliminary data.</text>
</comment>
<dbReference type="EMBL" id="BAABRL010000002">
    <property type="protein sequence ID" value="GAA5494627.1"/>
    <property type="molecule type" value="Genomic_DNA"/>
</dbReference>
<sequence length="71" mass="7944">MNLTILNQLACTTCATAFEHASGDQDAAGWAILFMLVVIVPMLTVIGFFIFRIARREKAAFDPQYQDNFES</sequence>
<keyword evidence="3" id="KW-1185">Reference proteome</keyword>
<reference evidence="2 3" key="1">
    <citation type="submission" date="2024-02" db="EMBL/GenBank/DDBJ databases">
        <title>Rubritalea halochordaticola NBRC 107102.</title>
        <authorList>
            <person name="Ichikawa N."/>
            <person name="Katano-Makiyama Y."/>
            <person name="Hidaka K."/>
        </authorList>
    </citation>
    <scope>NUCLEOTIDE SEQUENCE [LARGE SCALE GENOMIC DNA]</scope>
    <source>
        <strain evidence="2 3">NBRC 107102</strain>
    </source>
</reference>
<dbReference type="Proteomes" id="UP001424741">
    <property type="component" value="Unassembled WGS sequence"/>
</dbReference>
<proteinExistence type="predicted"/>
<name>A0ABP9UZZ5_9BACT</name>
<keyword evidence="1" id="KW-0812">Transmembrane</keyword>
<evidence type="ECO:0000313" key="3">
    <source>
        <dbReference type="Proteomes" id="UP001424741"/>
    </source>
</evidence>
<evidence type="ECO:0000313" key="2">
    <source>
        <dbReference type="EMBL" id="GAA5494627.1"/>
    </source>
</evidence>
<protein>
    <submittedName>
        <fullName evidence="2">Uncharacterized protein</fullName>
    </submittedName>
</protein>
<keyword evidence="1" id="KW-0472">Membrane</keyword>